<name>A0A345CPC7_9GAMM</name>
<organism evidence="1 2">
    <name type="scientific">Erwinia tracheiphila</name>
    <dbReference type="NCBI Taxonomy" id="65700"/>
    <lineage>
        <taxon>Bacteria</taxon>
        <taxon>Pseudomonadati</taxon>
        <taxon>Pseudomonadota</taxon>
        <taxon>Gammaproteobacteria</taxon>
        <taxon>Enterobacterales</taxon>
        <taxon>Erwiniaceae</taxon>
        <taxon>Erwinia</taxon>
    </lineage>
</organism>
<accession>A0A345CPC7</accession>
<evidence type="ECO:0000313" key="2">
    <source>
        <dbReference type="Proteomes" id="UP000264980"/>
    </source>
</evidence>
<gene>
    <name evidence="1" type="ORF">AV903_02920</name>
</gene>
<dbReference type="AlphaFoldDB" id="A0A345CPC7"/>
<proteinExistence type="predicted"/>
<dbReference type="Proteomes" id="UP000264980">
    <property type="component" value="Chromosome"/>
</dbReference>
<dbReference type="EMBL" id="CP013970">
    <property type="protein sequence ID" value="AXF75294.1"/>
    <property type="molecule type" value="Genomic_DNA"/>
</dbReference>
<reference evidence="1 2" key="1">
    <citation type="submission" date="2016-01" db="EMBL/GenBank/DDBJ databases">
        <authorList>
            <person name="Oliw E.H."/>
        </authorList>
    </citation>
    <scope>NUCLEOTIDE SEQUENCE [LARGE SCALE GENOMIC DNA]</scope>
    <source>
        <strain evidence="1 2">MDcuke</strain>
    </source>
</reference>
<evidence type="ECO:0000313" key="1">
    <source>
        <dbReference type="EMBL" id="AXF75294.1"/>
    </source>
</evidence>
<sequence length="68" mass="8019">MEVLLWSALVPLFLNYAEKDSGIKINSINIDNYLSEYHQWPVNNKRNYTTRLWSPQLPGAMSIFEKME</sequence>
<protein>
    <submittedName>
        <fullName evidence="1">Uncharacterized protein</fullName>
    </submittedName>
</protein>